<dbReference type="Pfam" id="PF03600">
    <property type="entry name" value="CitMHS"/>
    <property type="match status" value="1"/>
</dbReference>
<feature type="transmembrane region" description="Helical" evidence="6">
    <location>
        <begin position="415"/>
        <end position="433"/>
    </location>
</feature>
<dbReference type="InterPro" id="IPR014738">
    <property type="entry name" value="Citrate_transporter"/>
</dbReference>
<evidence type="ECO:0000259" key="7">
    <source>
        <dbReference type="Pfam" id="PF03600"/>
    </source>
</evidence>
<reference evidence="8 9" key="1">
    <citation type="submission" date="2023-07" db="EMBL/GenBank/DDBJ databases">
        <title>Novel species in genus Planococcus.</title>
        <authorList>
            <person name="Ning S."/>
        </authorList>
    </citation>
    <scope>NUCLEOTIDE SEQUENCE [LARGE SCALE GENOMIC DNA]</scope>
    <source>
        <strain evidence="8 9">N017</strain>
    </source>
</reference>
<evidence type="ECO:0000256" key="4">
    <source>
        <dbReference type="ARBA" id="ARBA00022989"/>
    </source>
</evidence>
<feature type="transmembrane region" description="Helical" evidence="6">
    <location>
        <begin position="24"/>
        <end position="44"/>
    </location>
</feature>
<feature type="transmembrane region" description="Helical" evidence="6">
    <location>
        <begin position="352"/>
        <end position="369"/>
    </location>
</feature>
<feature type="transmembrane region" description="Helical" evidence="6">
    <location>
        <begin position="94"/>
        <end position="112"/>
    </location>
</feature>
<comment type="caution">
    <text evidence="8">The sequence shown here is derived from an EMBL/GenBank/DDBJ whole genome shotgun (WGS) entry which is preliminary data.</text>
</comment>
<dbReference type="InterPro" id="IPR004680">
    <property type="entry name" value="Cit_transptr-like_dom"/>
</dbReference>
<dbReference type="Proteomes" id="UP001172142">
    <property type="component" value="Unassembled WGS sequence"/>
</dbReference>
<dbReference type="NCBIfam" id="TIGR00784">
    <property type="entry name" value="citMHS"/>
    <property type="match status" value="1"/>
</dbReference>
<feature type="transmembrane region" description="Helical" evidence="6">
    <location>
        <begin position="132"/>
        <end position="153"/>
    </location>
</feature>
<feature type="transmembrane region" description="Helical" evidence="6">
    <location>
        <begin position="288"/>
        <end position="308"/>
    </location>
</feature>
<dbReference type="EMBL" id="JAUJWU010000006">
    <property type="protein sequence ID" value="MDN7247260.1"/>
    <property type="molecule type" value="Genomic_DNA"/>
</dbReference>
<evidence type="ECO:0000256" key="2">
    <source>
        <dbReference type="ARBA" id="ARBA00022448"/>
    </source>
</evidence>
<proteinExistence type="predicted"/>
<keyword evidence="4 6" id="KW-1133">Transmembrane helix</keyword>
<accession>A0ABT8NH73</accession>
<evidence type="ECO:0000256" key="3">
    <source>
        <dbReference type="ARBA" id="ARBA00022692"/>
    </source>
</evidence>
<feature type="domain" description="Citrate transporter-like" evidence="7">
    <location>
        <begin position="13"/>
        <end position="381"/>
    </location>
</feature>
<dbReference type="RefSeq" id="WP_301857518.1">
    <property type="nucleotide sequence ID" value="NZ_JAUJWU010000006.1"/>
</dbReference>
<organism evidence="8 9">
    <name type="scientific">Planococcus shenhongbingii</name>
    <dbReference type="NCBI Taxonomy" id="3058398"/>
    <lineage>
        <taxon>Bacteria</taxon>
        <taxon>Bacillati</taxon>
        <taxon>Bacillota</taxon>
        <taxon>Bacilli</taxon>
        <taxon>Bacillales</taxon>
        <taxon>Caryophanaceae</taxon>
        <taxon>Planococcus</taxon>
    </lineage>
</organism>
<comment type="subcellular location">
    <subcellularLocation>
        <location evidence="1">Membrane</location>
        <topology evidence="1">Multi-pass membrane protein</topology>
    </subcellularLocation>
</comment>
<keyword evidence="5 6" id="KW-0472">Membrane</keyword>
<feature type="transmembrane region" description="Helical" evidence="6">
    <location>
        <begin position="235"/>
        <end position="254"/>
    </location>
</feature>
<evidence type="ECO:0000313" key="9">
    <source>
        <dbReference type="Proteomes" id="UP001172142"/>
    </source>
</evidence>
<feature type="transmembrane region" description="Helical" evidence="6">
    <location>
        <begin position="260"/>
        <end position="276"/>
    </location>
</feature>
<name>A0ABT8NH73_9BACL</name>
<sequence>MLALLGFSMIGVFMFLIITKRMSAMVALVTIPIIFALLGGFWTGLGDMMLEGIKQVAPTGVMLMFAILYFGIMIDAGLFDPLVSKILSIVKGDPLKIVIGTAVLAMAVALDGDGTTTYMITVTAMLPLYKRIGMNPLILTCVAMLSFGVMNMTPWGGPTARAVAALQLDVADVFTPLIPVMAAGILWTLFTAFVLGKRERKRLGIAEIQYSKEEKLVISELSATAALENTKRPKLIWINFLLTVTLIICLVASVLPLSTLFMIAFVIALMINYPKLDDQKERISNHAGNVLAVVGLVFASGIFTGILSGTEMVDAMANSLVAVIPESAGPYFAIITAVTSIPFTYFMANDPYYFGVLPILAETAAVYGVDPVEIARASLLGQPVHAMSPLIASAYLLVGMAGVEFGDHQKFIFKWALGSCFVMIFAALAFGVLTF</sequence>
<gene>
    <name evidence="8" type="ORF">QWY13_17405</name>
</gene>
<keyword evidence="9" id="KW-1185">Reference proteome</keyword>
<keyword evidence="2" id="KW-0813">Transport</keyword>
<evidence type="ECO:0000256" key="6">
    <source>
        <dbReference type="SAM" id="Phobius"/>
    </source>
</evidence>
<protein>
    <submittedName>
        <fullName evidence="8">CitMHS family transporter</fullName>
    </submittedName>
</protein>
<feature type="transmembrane region" description="Helical" evidence="6">
    <location>
        <begin position="384"/>
        <end position="403"/>
    </location>
</feature>
<evidence type="ECO:0000313" key="8">
    <source>
        <dbReference type="EMBL" id="MDN7247260.1"/>
    </source>
</evidence>
<evidence type="ECO:0000256" key="5">
    <source>
        <dbReference type="ARBA" id="ARBA00023136"/>
    </source>
</evidence>
<keyword evidence="3 6" id="KW-0812">Transmembrane</keyword>
<feature type="transmembrane region" description="Helical" evidence="6">
    <location>
        <begin position="173"/>
        <end position="195"/>
    </location>
</feature>
<feature type="transmembrane region" description="Helical" evidence="6">
    <location>
        <begin position="56"/>
        <end position="74"/>
    </location>
</feature>
<evidence type="ECO:0000256" key="1">
    <source>
        <dbReference type="ARBA" id="ARBA00004141"/>
    </source>
</evidence>
<feature type="transmembrane region" description="Helical" evidence="6">
    <location>
        <begin position="328"/>
        <end position="345"/>
    </location>
</feature>